<protein>
    <submittedName>
        <fullName evidence="1">Uncharacterized protein</fullName>
    </submittedName>
</protein>
<gene>
    <name evidence="1" type="ORF">FSB76_01680</name>
</gene>
<dbReference type="Proteomes" id="UP000321362">
    <property type="component" value="Chromosome"/>
</dbReference>
<evidence type="ECO:0000313" key="2">
    <source>
        <dbReference type="Proteomes" id="UP000321362"/>
    </source>
</evidence>
<keyword evidence="2" id="KW-1185">Reference proteome</keyword>
<name>A0A5B8VTF4_9SPHI</name>
<dbReference type="KEGG" id="mgk:FSB76_01680"/>
<sequence>MEDYGYPVIGFGLEYGSRLIYCEAVMKDGHYDVLFDGKWMASIAYNDHWDWMLDSGMILPEETIAEIGLRIESHYQ</sequence>
<evidence type="ECO:0000313" key="1">
    <source>
        <dbReference type="EMBL" id="QEC74719.1"/>
    </source>
</evidence>
<organism evidence="1 2">
    <name type="scientific">Mucilaginibacter ginsenosidivorax</name>
    <dbReference type="NCBI Taxonomy" id="862126"/>
    <lineage>
        <taxon>Bacteria</taxon>
        <taxon>Pseudomonadati</taxon>
        <taxon>Bacteroidota</taxon>
        <taxon>Sphingobacteriia</taxon>
        <taxon>Sphingobacteriales</taxon>
        <taxon>Sphingobacteriaceae</taxon>
        <taxon>Mucilaginibacter</taxon>
    </lineage>
</organism>
<proteinExistence type="predicted"/>
<dbReference type="AlphaFoldDB" id="A0A5B8VTF4"/>
<reference evidence="1 2" key="1">
    <citation type="journal article" date="2013" name="J. Microbiol.">
        <title>Mucilaginibacter ginsenosidivorax sp. nov., with ginsenoside converting activity isolated from sediment.</title>
        <authorList>
            <person name="Kim J.K."/>
            <person name="Choi T.E."/>
            <person name="Liu Q.M."/>
            <person name="Park H.Y."/>
            <person name="Yi T.H."/>
            <person name="Yoon M.H."/>
            <person name="Kim S.C."/>
            <person name="Im W.T."/>
        </authorList>
    </citation>
    <scope>NUCLEOTIDE SEQUENCE [LARGE SCALE GENOMIC DNA]</scope>
    <source>
        <strain evidence="1 2">KHI28</strain>
    </source>
</reference>
<dbReference type="EMBL" id="CP042437">
    <property type="protein sequence ID" value="QEC74719.1"/>
    <property type="molecule type" value="Genomic_DNA"/>
</dbReference>
<accession>A0A5B8VTF4</accession>
<dbReference type="OrthoDB" id="799010at2"/>
<dbReference type="RefSeq" id="WP_147051878.1">
    <property type="nucleotide sequence ID" value="NZ_CP042437.1"/>
</dbReference>